<comment type="caution">
    <text evidence="2">The sequence shown here is derived from an EMBL/GenBank/DDBJ whole genome shotgun (WGS) entry which is preliminary data.</text>
</comment>
<sequence>MELFEPLIMITLVLYFAYQLASGASLCLHYANGDSLCFSWTYTNGAGEATTRDEAELSGWRGGAEQKYHRQW</sequence>
<evidence type="ECO:0000313" key="2">
    <source>
        <dbReference type="EMBL" id="KXT13918.1"/>
    </source>
</evidence>
<evidence type="ECO:0000313" key="3">
    <source>
        <dbReference type="Proteomes" id="UP000073492"/>
    </source>
</evidence>
<feature type="chain" id="PRO_5007297460" description="Secreted protein" evidence="1">
    <location>
        <begin position="24"/>
        <end position="72"/>
    </location>
</feature>
<evidence type="ECO:0008006" key="4">
    <source>
        <dbReference type="Google" id="ProtNLM"/>
    </source>
</evidence>
<dbReference type="EMBL" id="LFZO01000099">
    <property type="protein sequence ID" value="KXT13918.1"/>
    <property type="molecule type" value="Genomic_DNA"/>
</dbReference>
<protein>
    <recommendedName>
        <fullName evidence="4">Secreted protein</fullName>
    </recommendedName>
</protein>
<keyword evidence="1" id="KW-0732">Signal</keyword>
<organism evidence="2 3">
    <name type="scientific">Pseudocercospora musae</name>
    <dbReference type="NCBI Taxonomy" id="113226"/>
    <lineage>
        <taxon>Eukaryota</taxon>
        <taxon>Fungi</taxon>
        <taxon>Dikarya</taxon>
        <taxon>Ascomycota</taxon>
        <taxon>Pezizomycotina</taxon>
        <taxon>Dothideomycetes</taxon>
        <taxon>Dothideomycetidae</taxon>
        <taxon>Mycosphaerellales</taxon>
        <taxon>Mycosphaerellaceae</taxon>
        <taxon>Pseudocercospora</taxon>
    </lineage>
</organism>
<name>A0A139IGQ8_9PEZI</name>
<dbReference type="OrthoDB" id="10344950at2759"/>
<reference evidence="2 3" key="1">
    <citation type="submission" date="2015-07" db="EMBL/GenBank/DDBJ databases">
        <title>Comparative genomics of the Sigatoka disease complex on banana suggests a link between parallel evolutionary changes in Pseudocercospora fijiensis and Pseudocercospora eumusae and increased virulence on the banana host.</title>
        <authorList>
            <person name="Chang T.-C."/>
            <person name="Salvucci A."/>
            <person name="Crous P.W."/>
            <person name="Stergiopoulos I."/>
        </authorList>
    </citation>
    <scope>NUCLEOTIDE SEQUENCE [LARGE SCALE GENOMIC DNA]</scope>
    <source>
        <strain evidence="2 3">CBS 116634</strain>
    </source>
</reference>
<evidence type="ECO:0000256" key="1">
    <source>
        <dbReference type="SAM" id="SignalP"/>
    </source>
</evidence>
<keyword evidence="3" id="KW-1185">Reference proteome</keyword>
<accession>A0A139IGQ8</accession>
<proteinExistence type="predicted"/>
<dbReference type="Proteomes" id="UP000073492">
    <property type="component" value="Unassembled WGS sequence"/>
</dbReference>
<dbReference type="AlphaFoldDB" id="A0A139IGQ8"/>
<gene>
    <name evidence="2" type="ORF">AC579_2394</name>
</gene>
<feature type="signal peptide" evidence="1">
    <location>
        <begin position="1"/>
        <end position="23"/>
    </location>
</feature>